<sequence length="215" mass="22451">MPVIPLSTGTNNAFPYWVEPTVAGSAAGLLATGVVVSDPTTLLPAKVVHVSMPDGVDELALIDAVAVADPWVGSLELFEPDTMRIAVLTRADPAAIGFSAVGGLLVPCSPEDERGVLVRFCPPGADPPVLLHAPTAPGHYAAIGILECRSLHLGDAIEVAGPVLLAFDGERKRRLRDGETAVFVVRRDGPRVIDVRAVMAAAAHQGVFVGQFPRT</sequence>
<organism evidence="1">
    <name type="scientific">freshwater metagenome</name>
    <dbReference type="NCBI Taxonomy" id="449393"/>
    <lineage>
        <taxon>unclassified sequences</taxon>
        <taxon>metagenomes</taxon>
        <taxon>ecological metagenomes</taxon>
    </lineage>
</organism>
<gene>
    <name evidence="1" type="ORF">UFOPK3543_01597</name>
</gene>
<protein>
    <submittedName>
        <fullName evidence="1">Unannotated protein</fullName>
    </submittedName>
</protein>
<name>A0A6J7GVD8_9ZZZZ</name>
<dbReference type="AlphaFoldDB" id="A0A6J7GVD8"/>
<dbReference type="EMBL" id="CAFBMH010000056">
    <property type="protein sequence ID" value="CAB4912451.1"/>
    <property type="molecule type" value="Genomic_DNA"/>
</dbReference>
<proteinExistence type="predicted"/>
<reference evidence="1" key="1">
    <citation type="submission" date="2020-05" db="EMBL/GenBank/DDBJ databases">
        <authorList>
            <person name="Chiriac C."/>
            <person name="Salcher M."/>
            <person name="Ghai R."/>
            <person name="Kavagutti S V."/>
        </authorList>
    </citation>
    <scope>NUCLEOTIDE SEQUENCE</scope>
</reference>
<accession>A0A6J7GVD8</accession>
<evidence type="ECO:0000313" key="1">
    <source>
        <dbReference type="EMBL" id="CAB4912451.1"/>
    </source>
</evidence>